<reference evidence="7" key="1">
    <citation type="submission" date="2018-06" db="EMBL/GenBank/DDBJ databases">
        <authorList>
            <person name="Zhirakovskaya E."/>
        </authorList>
    </citation>
    <scope>NUCLEOTIDE SEQUENCE</scope>
</reference>
<dbReference type="Pfam" id="PF02954">
    <property type="entry name" value="HTH_8"/>
    <property type="match status" value="1"/>
</dbReference>
<dbReference type="SUPFAM" id="SSF46689">
    <property type="entry name" value="Homeodomain-like"/>
    <property type="match status" value="1"/>
</dbReference>
<dbReference type="InterPro" id="IPR025944">
    <property type="entry name" value="Sigma_54_int_dom_CS"/>
</dbReference>
<dbReference type="Pfam" id="PF00158">
    <property type="entry name" value="Sigma54_activat"/>
    <property type="match status" value="1"/>
</dbReference>
<dbReference type="PROSITE" id="PS50045">
    <property type="entry name" value="SIGMA54_INTERACT_4"/>
    <property type="match status" value="1"/>
</dbReference>
<dbReference type="Pfam" id="PF25601">
    <property type="entry name" value="AAA_lid_14"/>
    <property type="match status" value="1"/>
</dbReference>
<keyword evidence="1" id="KW-0547">Nucleotide-binding</keyword>
<organism evidence="7">
    <name type="scientific">hydrothermal vent metagenome</name>
    <dbReference type="NCBI Taxonomy" id="652676"/>
    <lineage>
        <taxon>unclassified sequences</taxon>
        <taxon>metagenomes</taxon>
        <taxon>ecological metagenomes</taxon>
    </lineage>
</organism>
<accession>A0A3B1B8S1</accession>
<keyword evidence="2" id="KW-0067">ATP-binding</keyword>
<dbReference type="AlphaFoldDB" id="A0A3B1B8S1"/>
<evidence type="ECO:0000259" key="6">
    <source>
        <dbReference type="PROSITE" id="PS50045"/>
    </source>
</evidence>
<dbReference type="InterPro" id="IPR025662">
    <property type="entry name" value="Sigma_54_int_dom_ATP-bd_1"/>
</dbReference>
<dbReference type="PROSITE" id="PS00675">
    <property type="entry name" value="SIGMA54_INTERACT_1"/>
    <property type="match status" value="1"/>
</dbReference>
<dbReference type="FunFam" id="3.40.50.300:FF:000006">
    <property type="entry name" value="DNA-binding transcriptional regulator NtrC"/>
    <property type="match status" value="1"/>
</dbReference>
<dbReference type="InterPro" id="IPR025943">
    <property type="entry name" value="Sigma_54_int_dom_ATP-bd_2"/>
</dbReference>
<dbReference type="InterPro" id="IPR009057">
    <property type="entry name" value="Homeodomain-like_sf"/>
</dbReference>
<proteinExistence type="predicted"/>
<name>A0A3B1B8S1_9ZZZZ</name>
<dbReference type="SMART" id="SM00382">
    <property type="entry name" value="AAA"/>
    <property type="match status" value="1"/>
</dbReference>
<dbReference type="EMBL" id="UOFZ01000045">
    <property type="protein sequence ID" value="VAX12502.1"/>
    <property type="molecule type" value="Genomic_DNA"/>
</dbReference>
<evidence type="ECO:0000256" key="1">
    <source>
        <dbReference type="ARBA" id="ARBA00022741"/>
    </source>
</evidence>
<dbReference type="CDD" id="cd00009">
    <property type="entry name" value="AAA"/>
    <property type="match status" value="1"/>
</dbReference>
<gene>
    <name evidence="7" type="ORF">MNBD_GAMMA24-229</name>
</gene>
<dbReference type="PROSITE" id="PS00676">
    <property type="entry name" value="SIGMA54_INTERACT_2"/>
    <property type="match status" value="1"/>
</dbReference>
<feature type="domain" description="Sigma-54 factor interaction" evidence="6">
    <location>
        <begin position="8"/>
        <end position="237"/>
    </location>
</feature>
<keyword evidence="3" id="KW-0805">Transcription regulation</keyword>
<dbReference type="Gene3D" id="3.40.50.300">
    <property type="entry name" value="P-loop containing nucleotide triphosphate hydrolases"/>
    <property type="match status" value="1"/>
</dbReference>
<protein>
    <submittedName>
        <fullName evidence="7">Nitrogen regulation protein NR(I)</fullName>
    </submittedName>
</protein>
<evidence type="ECO:0000256" key="3">
    <source>
        <dbReference type="ARBA" id="ARBA00023015"/>
    </source>
</evidence>
<dbReference type="InterPro" id="IPR058031">
    <property type="entry name" value="AAA_lid_NorR"/>
</dbReference>
<dbReference type="InterPro" id="IPR027417">
    <property type="entry name" value="P-loop_NTPase"/>
</dbReference>
<keyword evidence="5" id="KW-0804">Transcription</keyword>
<evidence type="ECO:0000256" key="5">
    <source>
        <dbReference type="ARBA" id="ARBA00023163"/>
    </source>
</evidence>
<evidence type="ECO:0000256" key="2">
    <source>
        <dbReference type="ARBA" id="ARBA00022840"/>
    </source>
</evidence>
<evidence type="ECO:0000313" key="7">
    <source>
        <dbReference type="EMBL" id="VAX12502.1"/>
    </source>
</evidence>
<sequence>MNTFDELFIGQSPEFLALQRSAKIVAATNVTVLITGETGTGKELLAKTTHRHSKRSKEAFITINCAALPDNLVESELFGYRRGAFTGADRDHTGWVKKADGGTLFLDEIGELPLTVQAKLLRFLESGEFQPVGQAVTEQVDVRIIAATNQDLYTQVQAGNFRADLYYRLYVVPLELPALRERKNDIALLIAKISQQLANKHQLDIPEYTPAAMRAFLAYSWPGNIRELRNVCERLLILFSGKKIDRPNLPVEIRSNSVIQTEQSNNRFTLPDDGIHLQELEISMIHQALNKTRGNQSRAARLLGLSRSTLIYRMKKFAID</sequence>
<dbReference type="PROSITE" id="PS00688">
    <property type="entry name" value="SIGMA54_INTERACT_3"/>
    <property type="match status" value="1"/>
</dbReference>
<dbReference type="GO" id="GO:0043565">
    <property type="term" value="F:sequence-specific DNA binding"/>
    <property type="evidence" value="ECO:0007669"/>
    <property type="project" value="InterPro"/>
</dbReference>
<dbReference type="InterPro" id="IPR003593">
    <property type="entry name" value="AAA+_ATPase"/>
</dbReference>
<dbReference type="PANTHER" id="PTHR32071">
    <property type="entry name" value="TRANSCRIPTIONAL REGULATORY PROTEIN"/>
    <property type="match status" value="1"/>
</dbReference>
<dbReference type="SUPFAM" id="SSF52540">
    <property type="entry name" value="P-loop containing nucleoside triphosphate hydrolases"/>
    <property type="match status" value="1"/>
</dbReference>
<dbReference type="Gene3D" id="1.10.10.60">
    <property type="entry name" value="Homeodomain-like"/>
    <property type="match status" value="1"/>
</dbReference>
<keyword evidence="4" id="KW-0238">DNA-binding</keyword>
<dbReference type="GO" id="GO:0005524">
    <property type="term" value="F:ATP binding"/>
    <property type="evidence" value="ECO:0007669"/>
    <property type="project" value="UniProtKB-KW"/>
</dbReference>
<dbReference type="InterPro" id="IPR002078">
    <property type="entry name" value="Sigma_54_int"/>
</dbReference>
<dbReference type="GO" id="GO:0006355">
    <property type="term" value="P:regulation of DNA-templated transcription"/>
    <property type="evidence" value="ECO:0007669"/>
    <property type="project" value="InterPro"/>
</dbReference>
<evidence type="ECO:0000256" key="4">
    <source>
        <dbReference type="ARBA" id="ARBA00023125"/>
    </source>
</evidence>
<dbReference type="InterPro" id="IPR002197">
    <property type="entry name" value="HTH_Fis"/>
</dbReference>
<dbReference type="PRINTS" id="PR01590">
    <property type="entry name" value="HTHFIS"/>
</dbReference>
<dbReference type="Gene3D" id="1.10.8.60">
    <property type="match status" value="1"/>
</dbReference>